<evidence type="ECO:0000313" key="3">
    <source>
        <dbReference type="Proteomes" id="UP000237105"/>
    </source>
</evidence>
<evidence type="ECO:0000256" key="1">
    <source>
        <dbReference type="SAM" id="MobiDB-lite"/>
    </source>
</evidence>
<protein>
    <submittedName>
        <fullName evidence="2">Uncharacterized protein</fullName>
    </submittedName>
</protein>
<dbReference type="Proteomes" id="UP000237105">
    <property type="component" value="Unassembled WGS sequence"/>
</dbReference>
<sequence length="161" mass="17241">MGSQGVVERSLGGSGTNSRPSIVHFRRATAARRSFAPSLGNEAVRHFRALAVNSAGRHARLGAAAGATKEAVNGRRERIGEGAGENERETEKSCPPPSPDDALCPAELTAGASRRRTAALPRGRDAKLRLYRRLSVRIPAMKNRETSGIYILSSWLSPGVR</sequence>
<dbReference type="AlphaFoldDB" id="A0A2P5DXM5"/>
<gene>
    <name evidence="2" type="ORF">PanWU01x14_023830</name>
</gene>
<evidence type="ECO:0000313" key="2">
    <source>
        <dbReference type="EMBL" id="PON78029.1"/>
    </source>
</evidence>
<dbReference type="EMBL" id="JXTB01000011">
    <property type="protein sequence ID" value="PON78029.1"/>
    <property type="molecule type" value="Genomic_DNA"/>
</dbReference>
<comment type="caution">
    <text evidence="2">The sequence shown here is derived from an EMBL/GenBank/DDBJ whole genome shotgun (WGS) entry which is preliminary data.</text>
</comment>
<feature type="compositionally biased region" description="Basic and acidic residues" evidence="1">
    <location>
        <begin position="72"/>
        <end position="92"/>
    </location>
</feature>
<reference evidence="3" key="1">
    <citation type="submission" date="2016-06" db="EMBL/GenBank/DDBJ databases">
        <title>Parallel loss of symbiosis genes in relatives of nitrogen-fixing non-legume Parasponia.</title>
        <authorList>
            <person name="Van Velzen R."/>
            <person name="Holmer R."/>
            <person name="Bu F."/>
            <person name="Rutten L."/>
            <person name="Van Zeijl A."/>
            <person name="Liu W."/>
            <person name="Santuari L."/>
            <person name="Cao Q."/>
            <person name="Sharma T."/>
            <person name="Shen D."/>
            <person name="Roswanjaya Y."/>
            <person name="Wardhani T."/>
            <person name="Kalhor M.S."/>
            <person name="Jansen J."/>
            <person name="Van den Hoogen J."/>
            <person name="Gungor B."/>
            <person name="Hartog M."/>
            <person name="Hontelez J."/>
            <person name="Verver J."/>
            <person name="Yang W.-C."/>
            <person name="Schijlen E."/>
            <person name="Repin R."/>
            <person name="Schilthuizen M."/>
            <person name="Schranz E."/>
            <person name="Heidstra R."/>
            <person name="Miyata K."/>
            <person name="Fedorova E."/>
            <person name="Kohlen W."/>
            <person name="Bisseling T."/>
            <person name="Smit S."/>
            <person name="Geurts R."/>
        </authorList>
    </citation>
    <scope>NUCLEOTIDE SEQUENCE [LARGE SCALE GENOMIC DNA]</scope>
    <source>
        <strain evidence="3">cv. WU1-14</strain>
    </source>
</reference>
<keyword evidence="3" id="KW-1185">Reference proteome</keyword>
<organism evidence="2 3">
    <name type="scientific">Parasponia andersonii</name>
    <name type="common">Sponia andersonii</name>
    <dbReference type="NCBI Taxonomy" id="3476"/>
    <lineage>
        <taxon>Eukaryota</taxon>
        <taxon>Viridiplantae</taxon>
        <taxon>Streptophyta</taxon>
        <taxon>Embryophyta</taxon>
        <taxon>Tracheophyta</taxon>
        <taxon>Spermatophyta</taxon>
        <taxon>Magnoliopsida</taxon>
        <taxon>eudicotyledons</taxon>
        <taxon>Gunneridae</taxon>
        <taxon>Pentapetalae</taxon>
        <taxon>rosids</taxon>
        <taxon>fabids</taxon>
        <taxon>Rosales</taxon>
        <taxon>Cannabaceae</taxon>
        <taxon>Parasponia</taxon>
    </lineage>
</organism>
<feature type="region of interest" description="Disordered" evidence="1">
    <location>
        <begin position="60"/>
        <end position="105"/>
    </location>
</feature>
<feature type="region of interest" description="Disordered" evidence="1">
    <location>
        <begin position="1"/>
        <end position="24"/>
    </location>
</feature>
<name>A0A2P5DXM5_PARAD</name>
<accession>A0A2P5DXM5</accession>
<proteinExistence type="predicted"/>